<dbReference type="PATRIC" id="fig|997883.3.peg.4356"/>
<organism evidence="2 3">
    <name type="scientific">Bacteroides fragilis CL07T12C05</name>
    <dbReference type="NCBI Taxonomy" id="997883"/>
    <lineage>
        <taxon>Bacteria</taxon>
        <taxon>Pseudomonadati</taxon>
        <taxon>Bacteroidota</taxon>
        <taxon>Bacteroidia</taxon>
        <taxon>Bacteroidales</taxon>
        <taxon>Bacteroidaceae</taxon>
        <taxon>Bacteroides</taxon>
    </lineage>
</organism>
<keyword evidence="1" id="KW-1133">Transmembrane helix</keyword>
<accession>A0A0E2AK31</accession>
<evidence type="ECO:0008006" key="4">
    <source>
        <dbReference type="Google" id="ProtNLM"/>
    </source>
</evidence>
<evidence type="ECO:0000313" key="3">
    <source>
        <dbReference type="Proteomes" id="UP000003879"/>
    </source>
</evidence>
<keyword evidence="1" id="KW-0812">Transmembrane</keyword>
<feature type="transmembrane region" description="Helical" evidence="1">
    <location>
        <begin position="65"/>
        <end position="89"/>
    </location>
</feature>
<feature type="transmembrane region" description="Helical" evidence="1">
    <location>
        <begin position="23"/>
        <end position="44"/>
    </location>
</feature>
<sequence>MEEAYGNLNAAYLQIKGMVVIEGFYALVAGFVITTFVFKLVGIIKEMINEGKGFNAKHFYELGREYIFCIGLICIMPVLLGTLETVLAYGADELMKSLANGGVYNPHNIWKDPISAMLDELMNGDITDIAVNGLDTLKWSLISGTVGSLFGVAYDYIMLLFLCTRYLILLLLEIISPIAIACLYNKDTRSSFYTWVKQMLGCYMLYPGFILASVFSDLIVTNYVLQRSWSVLLMVIFSFLLKLTMLGTVKATVNKWL</sequence>
<keyword evidence="1" id="KW-0472">Membrane</keyword>
<feature type="transmembrane region" description="Helical" evidence="1">
    <location>
        <begin position="231"/>
        <end position="253"/>
    </location>
</feature>
<dbReference type="EMBL" id="AGXN01000023">
    <property type="protein sequence ID" value="EIY90114.1"/>
    <property type="molecule type" value="Genomic_DNA"/>
</dbReference>
<dbReference type="Proteomes" id="UP000003879">
    <property type="component" value="Unassembled WGS sequence"/>
</dbReference>
<gene>
    <name evidence="2" type="ORF">HMPREF1056_04121</name>
</gene>
<evidence type="ECO:0000256" key="1">
    <source>
        <dbReference type="SAM" id="Phobius"/>
    </source>
</evidence>
<evidence type="ECO:0000313" key="2">
    <source>
        <dbReference type="EMBL" id="EIY90114.1"/>
    </source>
</evidence>
<protein>
    <recommendedName>
        <fullName evidence="4">TrbL/VirB6 plasmid conjugal transfer protein</fullName>
    </recommendedName>
</protein>
<feature type="transmembrane region" description="Helical" evidence="1">
    <location>
        <begin position="205"/>
        <end position="225"/>
    </location>
</feature>
<name>A0A0E2AK31_BACFG</name>
<dbReference type="AlphaFoldDB" id="A0A0E2AK31"/>
<dbReference type="RefSeq" id="WP_005797318.1">
    <property type="nucleotide sequence ID" value="NZ_JH724218.1"/>
</dbReference>
<dbReference type="HOGENOM" id="CLU_095983_0_0_10"/>
<feature type="transmembrane region" description="Helical" evidence="1">
    <location>
        <begin position="156"/>
        <end position="184"/>
    </location>
</feature>
<reference evidence="2 3" key="1">
    <citation type="submission" date="2012-02" db="EMBL/GenBank/DDBJ databases">
        <title>The Genome Sequence of Bacteroides fragilis CL07T12C05.</title>
        <authorList>
            <consortium name="The Broad Institute Genome Sequencing Platform"/>
            <person name="Earl A."/>
            <person name="Ward D."/>
            <person name="Feldgarden M."/>
            <person name="Gevers D."/>
            <person name="Zitomersky N.L."/>
            <person name="Coyne M.J."/>
            <person name="Comstock L.E."/>
            <person name="Young S.K."/>
            <person name="Zeng Q."/>
            <person name="Gargeya S."/>
            <person name="Fitzgerald M."/>
            <person name="Haas B."/>
            <person name="Abouelleil A."/>
            <person name="Alvarado L."/>
            <person name="Arachchi H.M."/>
            <person name="Berlin A."/>
            <person name="Chapman S.B."/>
            <person name="Gearin G."/>
            <person name="Goldberg J."/>
            <person name="Griggs A."/>
            <person name="Gujja S."/>
            <person name="Hansen M."/>
            <person name="Heiman D."/>
            <person name="Howarth C."/>
            <person name="Larimer J."/>
            <person name="Lui A."/>
            <person name="MacDonald P.J.P."/>
            <person name="McCowen C."/>
            <person name="Montmayeur A."/>
            <person name="Murphy C."/>
            <person name="Neiman D."/>
            <person name="Pearson M."/>
            <person name="Priest M."/>
            <person name="Roberts A."/>
            <person name="Saif S."/>
            <person name="Shea T."/>
            <person name="Sisk P."/>
            <person name="Stolte C."/>
            <person name="Sykes S."/>
            <person name="Wortman J."/>
            <person name="Nusbaum C."/>
            <person name="Birren B."/>
        </authorList>
    </citation>
    <scope>NUCLEOTIDE SEQUENCE [LARGE SCALE GENOMIC DNA]</scope>
    <source>
        <strain evidence="2 3">CL07T12C05</strain>
    </source>
</reference>
<proteinExistence type="predicted"/>
<comment type="caution">
    <text evidence="2">The sequence shown here is derived from an EMBL/GenBank/DDBJ whole genome shotgun (WGS) entry which is preliminary data.</text>
</comment>